<dbReference type="EMBL" id="JAQNDO010000001">
    <property type="protein sequence ID" value="MDC0741103.1"/>
    <property type="molecule type" value="Genomic_DNA"/>
</dbReference>
<feature type="compositionally biased region" description="Basic and acidic residues" evidence="1">
    <location>
        <begin position="88"/>
        <end position="98"/>
    </location>
</feature>
<feature type="compositionally biased region" description="Low complexity" evidence="1">
    <location>
        <begin position="99"/>
        <end position="111"/>
    </location>
</feature>
<evidence type="ECO:0000256" key="1">
    <source>
        <dbReference type="SAM" id="MobiDB-lite"/>
    </source>
</evidence>
<comment type="caution">
    <text evidence="2">The sequence shown here is derived from an EMBL/GenBank/DDBJ whole genome shotgun (WGS) entry which is preliminary data.</text>
</comment>
<dbReference type="RefSeq" id="WP_271916319.1">
    <property type="nucleotide sequence ID" value="NZ_JAQNDO010000001.1"/>
</dbReference>
<keyword evidence="3" id="KW-1185">Reference proteome</keyword>
<gene>
    <name evidence="2" type="ORF">POL67_07075</name>
</gene>
<proteinExistence type="predicted"/>
<name>A0ABT5EH14_9BACT</name>
<sequence length="121" mass="13890">MAKSFVIQHDVSTVERWLKKHPDLAHVRVRKRGNLLILGSGSKDAPIPHARQRRTEIGTWALEMLSRSRWESTPYQDHEQEPLLDLLHGSKDGHRREPQQQPTTSPFPSAPVRTMDGSRRA</sequence>
<dbReference type="Proteomes" id="UP001221411">
    <property type="component" value="Unassembled WGS sequence"/>
</dbReference>
<feature type="compositionally biased region" description="Basic and acidic residues" evidence="1">
    <location>
        <begin position="71"/>
        <end position="81"/>
    </location>
</feature>
<protein>
    <submittedName>
        <fullName evidence="2">Uncharacterized protein</fullName>
    </submittedName>
</protein>
<organism evidence="2 3">
    <name type="scientific">Polyangium mundeleinium</name>
    <dbReference type="NCBI Taxonomy" id="2995306"/>
    <lineage>
        <taxon>Bacteria</taxon>
        <taxon>Pseudomonadati</taxon>
        <taxon>Myxococcota</taxon>
        <taxon>Polyangia</taxon>
        <taxon>Polyangiales</taxon>
        <taxon>Polyangiaceae</taxon>
        <taxon>Polyangium</taxon>
    </lineage>
</organism>
<feature type="region of interest" description="Disordered" evidence="1">
    <location>
        <begin position="71"/>
        <end position="121"/>
    </location>
</feature>
<evidence type="ECO:0000313" key="3">
    <source>
        <dbReference type="Proteomes" id="UP001221411"/>
    </source>
</evidence>
<accession>A0ABT5EH14</accession>
<reference evidence="2 3" key="1">
    <citation type="submission" date="2022-11" db="EMBL/GenBank/DDBJ databases">
        <title>Minimal conservation of predation-associated metabolite biosynthetic gene clusters underscores biosynthetic potential of Myxococcota including descriptions for ten novel species: Archangium lansinium sp. nov., Myxococcus landrumus sp. nov., Nannocystis bai.</title>
        <authorList>
            <person name="Ahearne A."/>
            <person name="Stevens C."/>
            <person name="Dowd S."/>
        </authorList>
    </citation>
    <scope>NUCLEOTIDE SEQUENCE [LARGE SCALE GENOMIC DNA]</scope>
    <source>
        <strain evidence="2 3">RJM3</strain>
    </source>
</reference>
<evidence type="ECO:0000313" key="2">
    <source>
        <dbReference type="EMBL" id="MDC0741103.1"/>
    </source>
</evidence>